<dbReference type="AlphaFoldDB" id="A0A2K9LN54"/>
<evidence type="ECO:0008006" key="3">
    <source>
        <dbReference type="Google" id="ProtNLM"/>
    </source>
</evidence>
<protein>
    <recommendedName>
        <fullName evidence="3">Holin of 3TMs, for gene-transfer release</fullName>
    </recommendedName>
</protein>
<reference evidence="2" key="1">
    <citation type="submission" date="2017-08" db="EMBL/GenBank/DDBJ databases">
        <title>Direct submision.</title>
        <authorList>
            <person name="Kim S.-J."/>
            <person name="Rhee S.-K."/>
        </authorList>
    </citation>
    <scope>NUCLEOTIDE SEQUENCE [LARGE SCALE GENOMIC DNA]</scope>
    <source>
        <strain evidence="2">GI5</strain>
    </source>
</reference>
<evidence type="ECO:0000313" key="2">
    <source>
        <dbReference type="Proteomes" id="UP000235116"/>
    </source>
</evidence>
<keyword evidence="2" id="KW-1185">Reference proteome</keyword>
<name>A0A2K9LN54_9GAMM</name>
<evidence type="ECO:0000313" key="1">
    <source>
        <dbReference type="EMBL" id="AUM13571.1"/>
    </source>
</evidence>
<dbReference type="EMBL" id="CP022684">
    <property type="protein sequence ID" value="AUM13571.1"/>
    <property type="molecule type" value="Genomic_DNA"/>
</dbReference>
<dbReference type="KEGG" id="kak:Kalk_14575"/>
<dbReference type="OrthoDB" id="5737445at2"/>
<proteinExistence type="predicted"/>
<accession>A0A2K9LN54</accession>
<sequence length="177" mass="20278">MALFGKVVDFLSGGIGEKIVDTVKDYFPPKLSESERLKLEEVIRKAAREHELQLLTLAQQEQEMFDQRIREMEGTAKDLQQFGMFGQLVVFLRGMQRPIWGFFVLYLDYAVFVQNKWPTVEIEQATGSVGLDFQSAFWMINFLVLGFLFGERAMRNVLPLLQKRMGGTTTPESEAKG</sequence>
<dbReference type="RefSeq" id="WP_101894946.1">
    <property type="nucleotide sequence ID" value="NZ_CP022684.1"/>
</dbReference>
<gene>
    <name evidence="1" type="ORF">Kalk_14575</name>
</gene>
<dbReference type="Proteomes" id="UP000235116">
    <property type="component" value="Chromosome"/>
</dbReference>
<organism evidence="1 2">
    <name type="scientific">Ketobacter alkanivorans</name>
    <dbReference type="NCBI Taxonomy" id="1917421"/>
    <lineage>
        <taxon>Bacteria</taxon>
        <taxon>Pseudomonadati</taxon>
        <taxon>Pseudomonadota</taxon>
        <taxon>Gammaproteobacteria</taxon>
        <taxon>Pseudomonadales</taxon>
        <taxon>Ketobacteraceae</taxon>
        <taxon>Ketobacter</taxon>
    </lineage>
</organism>